<keyword evidence="2" id="KW-1185">Reference proteome</keyword>
<proteinExistence type="predicted"/>
<evidence type="ECO:0000313" key="2">
    <source>
        <dbReference type="Proteomes" id="UP001222325"/>
    </source>
</evidence>
<organism evidence="1 2">
    <name type="scientific">Mycena belliarum</name>
    <dbReference type="NCBI Taxonomy" id="1033014"/>
    <lineage>
        <taxon>Eukaryota</taxon>
        <taxon>Fungi</taxon>
        <taxon>Dikarya</taxon>
        <taxon>Basidiomycota</taxon>
        <taxon>Agaricomycotina</taxon>
        <taxon>Agaricomycetes</taxon>
        <taxon>Agaricomycetidae</taxon>
        <taxon>Agaricales</taxon>
        <taxon>Marasmiineae</taxon>
        <taxon>Mycenaceae</taxon>
        <taxon>Mycena</taxon>
    </lineage>
</organism>
<dbReference type="EMBL" id="JARJCN010000007">
    <property type="protein sequence ID" value="KAJ7099571.1"/>
    <property type="molecule type" value="Genomic_DNA"/>
</dbReference>
<dbReference type="Proteomes" id="UP001222325">
    <property type="component" value="Unassembled WGS sequence"/>
</dbReference>
<dbReference type="AlphaFoldDB" id="A0AAD6UD73"/>
<sequence length="221" mass="23803">MSQIYVLGVPSTMQVMFDIFQDQTRASTNDYCSNTATPPQMLLTDALLPGIMEDLLRPAPTGKFACMKHRKLGCESACCADCANVPTHNELVFLAEKQLPREGAQWIHIEGINSTQGGEPPSGGFDGCRVGEMEREGKEQDEGEIKPDNTGNNFCCIYTDGLSQGNTTGGAPNPDRTKCVSRRLKCSAQWHSAGAQISLALGAQNVGPLAEQSLGVHTRLD</sequence>
<accession>A0AAD6UD73</accession>
<name>A0AAD6UD73_9AGAR</name>
<evidence type="ECO:0000313" key="1">
    <source>
        <dbReference type="EMBL" id="KAJ7099571.1"/>
    </source>
</evidence>
<gene>
    <name evidence="1" type="ORF">B0H15DRAFT_797184</name>
</gene>
<comment type="caution">
    <text evidence="1">The sequence shown here is derived from an EMBL/GenBank/DDBJ whole genome shotgun (WGS) entry which is preliminary data.</text>
</comment>
<reference evidence="1" key="1">
    <citation type="submission" date="2023-03" db="EMBL/GenBank/DDBJ databases">
        <title>Massive genome expansion in bonnet fungi (Mycena s.s.) driven by repeated elements and novel gene families across ecological guilds.</title>
        <authorList>
            <consortium name="Lawrence Berkeley National Laboratory"/>
            <person name="Harder C.B."/>
            <person name="Miyauchi S."/>
            <person name="Viragh M."/>
            <person name="Kuo A."/>
            <person name="Thoen E."/>
            <person name="Andreopoulos B."/>
            <person name="Lu D."/>
            <person name="Skrede I."/>
            <person name="Drula E."/>
            <person name="Henrissat B."/>
            <person name="Morin E."/>
            <person name="Kohler A."/>
            <person name="Barry K."/>
            <person name="LaButti K."/>
            <person name="Morin E."/>
            <person name="Salamov A."/>
            <person name="Lipzen A."/>
            <person name="Mereny Z."/>
            <person name="Hegedus B."/>
            <person name="Baldrian P."/>
            <person name="Stursova M."/>
            <person name="Weitz H."/>
            <person name="Taylor A."/>
            <person name="Grigoriev I.V."/>
            <person name="Nagy L.G."/>
            <person name="Martin F."/>
            <person name="Kauserud H."/>
        </authorList>
    </citation>
    <scope>NUCLEOTIDE SEQUENCE</scope>
    <source>
        <strain evidence="1">CBHHK173m</strain>
    </source>
</reference>
<protein>
    <submittedName>
        <fullName evidence="1">Uncharacterized protein</fullName>
    </submittedName>
</protein>